<dbReference type="PANTHER" id="PTHR11675:SF36">
    <property type="entry name" value="POLYPEPTIDE N-ACETYLGALACTOSAMINYLTRANSFERASE 15"/>
    <property type="match status" value="1"/>
</dbReference>
<dbReference type="Gene3D" id="3.90.550.10">
    <property type="entry name" value="Spore Coat Polysaccharide Biosynthesis Protein SpsA, Chain A"/>
    <property type="match status" value="1"/>
</dbReference>
<evidence type="ECO:0000256" key="11">
    <source>
        <dbReference type="ARBA" id="ARBA00022989"/>
    </source>
</evidence>
<evidence type="ECO:0000256" key="2">
    <source>
        <dbReference type="ARBA" id="ARBA00004323"/>
    </source>
</evidence>
<evidence type="ECO:0000313" key="19">
    <source>
        <dbReference type="Proteomes" id="UP000283210"/>
    </source>
</evidence>
<dbReference type="InterPro" id="IPR035992">
    <property type="entry name" value="Ricin_B-like_lectins"/>
</dbReference>
<dbReference type="PROSITE" id="PS50231">
    <property type="entry name" value="RICIN_B_LECTIN"/>
    <property type="match status" value="1"/>
</dbReference>
<evidence type="ECO:0000256" key="8">
    <source>
        <dbReference type="ARBA" id="ARBA00022692"/>
    </source>
</evidence>
<keyword evidence="7 16" id="KW-0808">Transferase</keyword>
<dbReference type="InterPro" id="IPR000772">
    <property type="entry name" value="Ricin_B_lectin"/>
</dbReference>
<keyword evidence="12 16" id="KW-0333">Golgi apparatus</keyword>
<dbReference type="Pfam" id="PF00535">
    <property type="entry name" value="Glycos_transf_2"/>
    <property type="match status" value="1"/>
</dbReference>
<dbReference type="Pfam" id="PF02709">
    <property type="entry name" value="Glyco_transf_7C"/>
    <property type="match status" value="1"/>
</dbReference>
<keyword evidence="14 16" id="KW-1015">Disulfide bond</keyword>
<evidence type="ECO:0000256" key="13">
    <source>
        <dbReference type="ARBA" id="ARBA00023136"/>
    </source>
</evidence>
<dbReference type="PANTHER" id="PTHR11675">
    <property type="entry name" value="N-ACETYLGALACTOSAMINYLTRANSFERASE"/>
    <property type="match status" value="1"/>
</dbReference>
<reference evidence="18 19" key="1">
    <citation type="submission" date="2018-11" db="EMBL/GenBank/DDBJ databases">
        <authorList>
            <person name="Lopez-Roques C."/>
            <person name="Donnadieu C."/>
            <person name="Bouchez O."/>
            <person name="Klopp C."/>
            <person name="Cabau C."/>
            <person name="Zahm M."/>
        </authorList>
    </citation>
    <scope>NUCLEOTIDE SEQUENCE [LARGE SCALE GENOMIC DNA]</scope>
    <source>
        <strain evidence="18">RS831</strain>
        <tissue evidence="18">Whole body</tissue>
    </source>
</reference>
<evidence type="ECO:0000256" key="5">
    <source>
        <dbReference type="ARBA" id="ARBA00012644"/>
    </source>
</evidence>
<proteinExistence type="inferred from homology"/>
<evidence type="ECO:0000256" key="1">
    <source>
        <dbReference type="ARBA" id="ARBA00001936"/>
    </source>
</evidence>
<dbReference type="SUPFAM" id="SSF53448">
    <property type="entry name" value="Nucleotide-diphospho-sugar transferases"/>
    <property type="match status" value="1"/>
</dbReference>
<evidence type="ECO:0000256" key="3">
    <source>
        <dbReference type="ARBA" id="ARBA00004922"/>
    </source>
</evidence>
<accession>A0A437CVG0</accession>
<dbReference type="SMART" id="SM00458">
    <property type="entry name" value="RICIN"/>
    <property type="match status" value="1"/>
</dbReference>
<dbReference type="Pfam" id="PF00652">
    <property type="entry name" value="Ricin_B_lectin"/>
    <property type="match status" value="1"/>
</dbReference>
<feature type="domain" description="Ricin B lectin" evidence="17">
    <location>
        <begin position="499"/>
        <end position="632"/>
    </location>
</feature>
<keyword evidence="19" id="KW-1185">Reference proteome</keyword>
<evidence type="ECO:0000256" key="7">
    <source>
        <dbReference type="ARBA" id="ARBA00022679"/>
    </source>
</evidence>
<dbReference type="GO" id="GO:0004653">
    <property type="term" value="F:polypeptide N-acetylgalactosaminyltransferase activity"/>
    <property type="evidence" value="ECO:0007669"/>
    <property type="project" value="TreeGrafter"/>
</dbReference>
<dbReference type="GO" id="GO:0006493">
    <property type="term" value="P:protein O-linked glycosylation"/>
    <property type="evidence" value="ECO:0007669"/>
    <property type="project" value="TreeGrafter"/>
</dbReference>
<keyword evidence="15 16" id="KW-0464">Manganese</keyword>
<dbReference type="GO" id="GO:0030246">
    <property type="term" value="F:carbohydrate binding"/>
    <property type="evidence" value="ECO:0007669"/>
    <property type="project" value="UniProtKB-KW"/>
</dbReference>
<gene>
    <name evidence="18" type="ORF">OJAV_G00111910</name>
</gene>
<keyword evidence="13" id="KW-0472">Membrane</keyword>
<sequence>MSALCRMKLRRRAAAARRRMLCLWLLLLGLALVMLATSAFLNQDQDLHAADPSRRPIQRLPGPPELEVIVDSLDLALELGDDLAPLKSLQEDQLLFVLPSAQGSRTQPQRKRSYKMLLGGTFKDAATSGPARVRAGSLQREMEQASVQRHGFNEALSETISLHRRLPEARHPECFGEKYSELLPSASVIICFHEEPWSTLMRTVHSVLDTSPQQYLQEVLLVDDLSQSRHLKARLGSYVSGLKGVRLIRSTRRLGVGGCRTMAAAKAKAEVLVFMDSHCECQEGWLEPLLERVAQDRSRVVSPIMDVIDWQTLQYNVTKWPVRGVFDWRLDFYWELNPQLQDYHPEEAVLPLQSPALGGGVLAADRNFFQSVGAYDPGMVLWGAEQIELSIRVWSCGGSMEVVPCSRVAHLSPHHRPYIFPDQDMLRRNKIRVADTWMDAYRKIYYRRDTLAHFIKQSESPNIAERLRLKRSLGCRNFHWFLSTVFPQLYVPQDKPALSGELYNVGTGSCADYPRGERQQGGVMNVAPCSGTGSQHCDFNSDGEVRWGSGGSLCMDAKGNRVVLSLCSAHQHTNRGLKWKFVKLSGQLVHQQTQMCVEAVQQQSTAGGNKPSAGGLYLKQCTRHPRQQWHFEQIVAPKGN</sequence>
<dbReference type="InterPro" id="IPR029044">
    <property type="entry name" value="Nucleotide-diphossugar_trans"/>
</dbReference>
<evidence type="ECO:0000256" key="14">
    <source>
        <dbReference type="ARBA" id="ARBA00023157"/>
    </source>
</evidence>
<keyword evidence="9 16" id="KW-0430">Lectin</keyword>
<protein>
    <recommendedName>
        <fullName evidence="5 16">Polypeptide N-acetylgalactosaminyltransferase</fullName>
        <ecNumber evidence="16">2.4.1.-</ecNumber>
    </recommendedName>
    <alternativeName>
        <fullName evidence="16">Protein-UDP acetylgalactosaminyltransferase</fullName>
    </alternativeName>
</protein>
<keyword evidence="11" id="KW-1133">Transmembrane helix</keyword>
<comment type="pathway">
    <text evidence="3 16">Protein modification; protein glycosylation.</text>
</comment>
<evidence type="ECO:0000256" key="10">
    <source>
        <dbReference type="ARBA" id="ARBA00022968"/>
    </source>
</evidence>
<evidence type="ECO:0000313" key="18">
    <source>
        <dbReference type="EMBL" id="RVE66901.1"/>
    </source>
</evidence>
<evidence type="ECO:0000256" key="12">
    <source>
        <dbReference type="ARBA" id="ARBA00023034"/>
    </source>
</evidence>
<dbReference type="UniPathway" id="UPA00378"/>
<dbReference type="FunFam" id="3.90.550.10:FF:000416">
    <property type="entry name" value="Polypeptide N-acetylgalactosaminyltransferase"/>
    <property type="match status" value="1"/>
</dbReference>
<dbReference type="OMA" id="MVLWGAE"/>
<evidence type="ECO:0000256" key="4">
    <source>
        <dbReference type="ARBA" id="ARBA00005680"/>
    </source>
</evidence>
<keyword evidence="6 16" id="KW-0328">Glycosyltransferase</keyword>
<dbReference type="AlphaFoldDB" id="A0A437CVG0"/>
<keyword evidence="10" id="KW-0735">Signal-anchor</keyword>
<dbReference type="GO" id="GO:0000139">
    <property type="term" value="C:Golgi membrane"/>
    <property type="evidence" value="ECO:0007669"/>
    <property type="project" value="UniProtKB-SubCell"/>
</dbReference>
<evidence type="ECO:0000256" key="16">
    <source>
        <dbReference type="RuleBase" id="RU361242"/>
    </source>
</evidence>
<dbReference type="InterPro" id="IPR045885">
    <property type="entry name" value="GalNAc-T"/>
</dbReference>
<dbReference type="CDD" id="cd02510">
    <property type="entry name" value="pp-GalNAc-T"/>
    <property type="match status" value="1"/>
</dbReference>
<dbReference type="EMBL" id="CM012447">
    <property type="protein sequence ID" value="RVE66901.1"/>
    <property type="molecule type" value="Genomic_DNA"/>
</dbReference>
<evidence type="ECO:0000256" key="15">
    <source>
        <dbReference type="ARBA" id="ARBA00023211"/>
    </source>
</evidence>
<dbReference type="SUPFAM" id="SSF50370">
    <property type="entry name" value="Ricin B-like lectins"/>
    <property type="match status" value="1"/>
</dbReference>
<keyword evidence="8" id="KW-0812">Transmembrane</keyword>
<dbReference type="OrthoDB" id="416652at2759"/>
<comment type="subcellular location">
    <subcellularLocation>
        <location evidence="2 16">Golgi apparatus membrane</location>
        <topology evidence="2 16">Single-pass type II membrane protein</topology>
    </subcellularLocation>
</comment>
<organism evidence="18 19">
    <name type="scientific">Oryzias javanicus</name>
    <name type="common">Javanese ricefish</name>
    <name type="synonym">Aplocheilus javanicus</name>
    <dbReference type="NCBI Taxonomy" id="123683"/>
    <lineage>
        <taxon>Eukaryota</taxon>
        <taxon>Metazoa</taxon>
        <taxon>Chordata</taxon>
        <taxon>Craniata</taxon>
        <taxon>Vertebrata</taxon>
        <taxon>Euteleostomi</taxon>
        <taxon>Actinopterygii</taxon>
        <taxon>Neopterygii</taxon>
        <taxon>Teleostei</taxon>
        <taxon>Neoteleostei</taxon>
        <taxon>Acanthomorphata</taxon>
        <taxon>Ovalentaria</taxon>
        <taxon>Atherinomorphae</taxon>
        <taxon>Beloniformes</taxon>
        <taxon>Adrianichthyidae</taxon>
        <taxon>Oryziinae</taxon>
        <taxon>Oryzias</taxon>
    </lineage>
</organism>
<dbReference type="InterPro" id="IPR001173">
    <property type="entry name" value="Glyco_trans_2-like"/>
</dbReference>
<comment type="similarity">
    <text evidence="4 16">Belongs to the glycosyltransferase 2 family. GalNAc-T subfamily.</text>
</comment>
<comment type="cofactor">
    <cofactor evidence="1 16">
        <name>Mn(2+)</name>
        <dbReference type="ChEBI" id="CHEBI:29035"/>
    </cofactor>
</comment>
<name>A0A437CVG0_ORYJA</name>
<evidence type="ECO:0000256" key="9">
    <source>
        <dbReference type="ARBA" id="ARBA00022734"/>
    </source>
</evidence>
<dbReference type="InterPro" id="IPR027791">
    <property type="entry name" value="Galactosyl_T_C"/>
</dbReference>
<dbReference type="Gene3D" id="2.80.10.50">
    <property type="match status" value="1"/>
</dbReference>
<dbReference type="EC" id="2.4.1.-" evidence="16"/>
<evidence type="ECO:0000259" key="17">
    <source>
        <dbReference type="SMART" id="SM00458"/>
    </source>
</evidence>
<reference evidence="18 19" key="2">
    <citation type="submission" date="2019-01" db="EMBL/GenBank/DDBJ databases">
        <title>A chromosome length genome reference of the Java medaka (oryzias javanicus).</title>
        <authorList>
            <person name="Herpin A."/>
            <person name="Takehana Y."/>
            <person name="Naruse K."/>
            <person name="Ansai S."/>
            <person name="Kawaguchi M."/>
        </authorList>
    </citation>
    <scope>NUCLEOTIDE SEQUENCE [LARGE SCALE GENOMIC DNA]</scope>
    <source>
        <strain evidence="18">RS831</strain>
        <tissue evidence="18">Whole body</tissue>
    </source>
</reference>
<evidence type="ECO:0000256" key="6">
    <source>
        <dbReference type="ARBA" id="ARBA00022676"/>
    </source>
</evidence>
<dbReference type="Proteomes" id="UP000283210">
    <property type="component" value="Chromosome 11"/>
</dbReference>